<dbReference type="SUPFAM" id="SSF55821">
    <property type="entry name" value="YrdC/RibB"/>
    <property type="match status" value="1"/>
</dbReference>
<dbReference type="AlphaFoldDB" id="A0A9K3D4I6"/>
<feature type="non-terminal residue" evidence="16">
    <location>
        <position position="1"/>
    </location>
</feature>
<evidence type="ECO:0000313" key="16">
    <source>
        <dbReference type="EMBL" id="GIQ87535.1"/>
    </source>
</evidence>
<evidence type="ECO:0000256" key="7">
    <source>
        <dbReference type="ARBA" id="ARBA00022694"/>
    </source>
</evidence>
<dbReference type="Proteomes" id="UP000265618">
    <property type="component" value="Unassembled WGS sequence"/>
</dbReference>
<evidence type="ECO:0000256" key="10">
    <source>
        <dbReference type="ARBA" id="ARBA00022840"/>
    </source>
</evidence>
<evidence type="ECO:0000256" key="14">
    <source>
        <dbReference type="SAM" id="MobiDB-lite"/>
    </source>
</evidence>
<feature type="binding site" evidence="13">
    <location>
        <position position="110"/>
    </location>
    <ligand>
        <name>L-threonine</name>
        <dbReference type="ChEBI" id="CHEBI:57926"/>
    </ligand>
</feature>
<organism evidence="16 17">
    <name type="scientific">Kipferlia bialata</name>
    <dbReference type="NCBI Taxonomy" id="797122"/>
    <lineage>
        <taxon>Eukaryota</taxon>
        <taxon>Metamonada</taxon>
        <taxon>Carpediemonas-like organisms</taxon>
        <taxon>Kipferlia</taxon>
    </lineage>
</organism>
<protein>
    <recommendedName>
        <fullName evidence="4">Threonylcarbamoyl-AMP synthase</fullName>
        <ecNumber evidence="3">2.7.7.87</ecNumber>
    </recommendedName>
    <alternativeName>
        <fullName evidence="11">L-threonylcarbamoyladenylate synthase</fullName>
    </alternativeName>
</protein>
<keyword evidence="8" id="KW-0548">Nucleotidyltransferase</keyword>
<gene>
    <name evidence="16" type="ORF">KIPB_009589</name>
</gene>
<keyword evidence="5" id="KW-0963">Cytoplasm</keyword>
<feature type="binding site" evidence="13">
    <location>
        <position position="120"/>
    </location>
    <ligand>
        <name>ATP</name>
        <dbReference type="ChEBI" id="CHEBI:30616"/>
    </ligand>
</feature>
<comment type="caution">
    <text evidence="16">The sequence shown here is derived from an EMBL/GenBank/DDBJ whole genome shotgun (WGS) entry which is preliminary data.</text>
</comment>
<feature type="non-terminal residue" evidence="16">
    <location>
        <position position="370"/>
    </location>
</feature>
<proteinExistence type="inferred from homology"/>
<comment type="catalytic activity">
    <reaction evidence="12">
        <text>L-threonine + hydrogencarbonate + ATP = L-threonylcarbamoyladenylate + diphosphate + H2O</text>
        <dbReference type="Rhea" id="RHEA:36407"/>
        <dbReference type="ChEBI" id="CHEBI:15377"/>
        <dbReference type="ChEBI" id="CHEBI:17544"/>
        <dbReference type="ChEBI" id="CHEBI:30616"/>
        <dbReference type="ChEBI" id="CHEBI:33019"/>
        <dbReference type="ChEBI" id="CHEBI:57926"/>
        <dbReference type="ChEBI" id="CHEBI:73682"/>
        <dbReference type="EC" id="2.7.7.87"/>
    </reaction>
</comment>
<evidence type="ECO:0000256" key="12">
    <source>
        <dbReference type="ARBA" id="ARBA00048366"/>
    </source>
</evidence>
<keyword evidence="7" id="KW-0819">tRNA processing</keyword>
<dbReference type="GO" id="GO:0006450">
    <property type="term" value="P:regulation of translational fidelity"/>
    <property type="evidence" value="ECO:0007669"/>
    <property type="project" value="TreeGrafter"/>
</dbReference>
<dbReference type="InterPro" id="IPR010923">
    <property type="entry name" value="T(6)A37_SUA5"/>
</dbReference>
<dbReference type="PANTHER" id="PTHR17490">
    <property type="entry name" value="SUA5"/>
    <property type="match status" value="1"/>
</dbReference>
<evidence type="ECO:0000256" key="3">
    <source>
        <dbReference type="ARBA" id="ARBA00012584"/>
    </source>
</evidence>
<keyword evidence="17" id="KW-1185">Reference proteome</keyword>
<dbReference type="InterPro" id="IPR050156">
    <property type="entry name" value="TC-AMP_synthase_SUA5"/>
</dbReference>
<dbReference type="GO" id="GO:0005737">
    <property type="term" value="C:cytoplasm"/>
    <property type="evidence" value="ECO:0007669"/>
    <property type="project" value="UniProtKB-SubCell"/>
</dbReference>
<dbReference type="GO" id="GO:0061710">
    <property type="term" value="F:L-threonylcarbamoyladenylate synthase"/>
    <property type="evidence" value="ECO:0007669"/>
    <property type="project" value="UniProtKB-EC"/>
</dbReference>
<dbReference type="OrthoDB" id="412787at2759"/>
<keyword evidence="9 13" id="KW-0547">Nucleotide-binding</keyword>
<evidence type="ECO:0000256" key="11">
    <source>
        <dbReference type="ARBA" id="ARBA00029774"/>
    </source>
</evidence>
<evidence type="ECO:0000256" key="8">
    <source>
        <dbReference type="ARBA" id="ARBA00022695"/>
    </source>
</evidence>
<keyword evidence="6" id="KW-0808">Transferase</keyword>
<dbReference type="Pfam" id="PF03481">
    <property type="entry name" value="Sua5_C"/>
    <property type="match status" value="1"/>
</dbReference>
<sequence>VYGLGANALDSTAVTSIFTAKRRPSCDPLICHIHSIEQVSSLTSCAPAQYALMEYLARDLWPGPITFVLPRKEGVVPDAVTAGGDTVGIRCPNHPIALALLRHAQVPVAAPSANLFGHISPTSASHVAEDLGDCVEGGLLILDGGDCRVGIESTVVSVLYKEESLSLHVWRRGGVSVERLQALLAAGGDLYRDVPVTAAVRSVSGTGTDVTSLAEARADEEKAETEGEGEGEEKWESDTLAAPGQLLTHYAPRCEAVLFSASVPPIPGASVRPLSTAELATAAVLDFAGTVQSQYSAAPLSESCLFYRDLSPGGLPSEASSRIFAALREAEHVAGTKLVIICSPLQEGLEREGERPSGESGSVSAKAVLD</sequence>
<comment type="subcellular location">
    <subcellularLocation>
        <location evidence="1">Cytoplasm</location>
    </subcellularLocation>
</comment>
<dbReference type="Gene3D" id="3.90.870.10">
    <property type="entry name" value="DHBP synthase"/>
    <property type="match status" value="1"/>
</dbReference>
<evidence type="ECO:0000256" key="2">
    <source>
        <dbReference type="ARBA" id="ARBA00007663"/>
    </source>
</evidence>
<dbReference type="GO" id="GO:0005524">
    <property type="term" value="F:ATP binding"/>
    <property type="evidence" value="ECO:0007669"/>
    <property type="project" value="UniProtKB-KW"/>
</dbReference>
<accession>A0A9K3D4I6</accession>
<feature type="binding site" evidence="13">
    <location>
        <position position="171"/>
    </location>
    <ligand>
        <name>ATP</name>
        <dbReference type="ChEBI" id="CHEBI:30616"/>
    </ligand>
</feature>
<dbReference type="GO" id="GO:0003725">
    <property type="term" value="F:double-stranded RNA binding"/>
    <property type="evidence" value="ECO:0007669"/>
    <property type="project" value="InterPro"/>
</dbReference>
<keyword evidence="10 13" id="KW-0067">ATP-binding</keyword>
<dbReference type="PIRSF" id="PIRSF004930">
    <property type="entry name" value="Tln_factor_SUA5"/>
    <property type="match status" value="1"/>
</dbReference>
<name>A0A9K3D4I6_9EUKA</name>
<dbReference type="PANTHER" id="PTHR17490:SF16">
    <property type="entry name" value="THREONYLCARBAMOYL-AMP SYNTHASE"/>
    <property type="match status" value="1"/>
</dbReference>
<dbReference type="InterPro" id="IPR017945">
    <property type="entry name" value="DHBP_synth_RibB-like_a/b_dom"/>
</dbReference>
<evidence type="ECO:0000313" key="17">
    <source>
        <dbReference type="Proteomes" id="UP000265618"/>
    </source>
</evidence>
<evidence type="ECO:0000256" key="1">
    <source>
        <dbReference type="ARBA" id="ARBA00004496"/>
    </source>
</evidence>
<evidence type="ECO:0000259" key="15">
    <source>
        <dbReference type="PROSITE" id="PS51163"/>
    </source>
</evidence>
<evidence type="ECO:0000256" key="9">
    <source>
        <dbReference type="ARBA" id="ARBA00022741"/>
    </source>
</evidence>
<feature type="domain" description="YrdC-like" evidence="15">
    <location>
        <begin position="1"/>
        <end position="175"/>
    </location>
</feature>
<dbReference type="InterPro" id="IPR006070">
    <property type="entry name" value="Sua5-like_dom"/>
</dbReference>
<feature type="binding site" evidence="13">
    <location>
        <position position="90"/>
    </location>
    <ligand>
        <name>L-threonine</name>
        <dbReference type="ChEBI" id="CHEBI:57926"/>
    </ligand>
</feature>
<dbReference type="GO" id="GO:0008033">
    <property type="term" value="P:tRNA processing"/>
    <property type="evidence" value="ECO:0007669"/>
    <property type="project" value="UniProtKB-KW"/>
</dbReference>
<evidence type="ECO:0000256" key="6">
    <source>
        <dbReference type="ARBA" id="ARBA00022679"/>
    </source>
</evidence>
<dbReference type="InterPro" id="IPR038385">
    <property type="entry name" value="Sua5/YwlC_C"/>
</dbReference>
<feature type="binding site" evidence="13">
    <location>
        <position position="86"/>
    </location>
    <ligand>
        <name>ATP</name>
        <dbReference type="ChEBI" id="CHEBI:30616"/>
    </ligand>
</feature>
<dbReference type="Pfam" id="PF01300">
    <property type="entry name" value="Sua5_yciO_yrdC"/>
    <property type="match status" value="1"/>
</dbReference>
<feature type="region of interest" description="Disordered" evidence="14">
    <location>
        <begin position="209"/>
        <end position="236"/>
    </location>
</feature>
<dbReference type="InterPro" id="IPR005145">
    <property type="entry name" value="Sua5_C"/>
</dbReference>
<feature type="region of interest" description="Disordered" evidence="14">
    <location>
        <begin position="350"/>
        <end position="370"/>
    </location>
</feature>
<feature type="binding site" evidence="13">
    <location>
        <position position="112"/>
    </location>
    <ligand>
        <name>ATP</name>
        <dbReference type="ChEBI" id="CHEBI:30616"/>
    </ligand>
</feature>
<feature type="compositionally biased region" description="Acidic residues" evidence="14">
    <location>
        <begin position="221"/>
        <end position="231"/>
    </location>
</feature>
<evidence type="ECO:0000256" key="13">
    <source>
        <dbReference type="PIRSR" id="PIRSR004930-1"/>
    </source>
</evidence>
<evidence type="ECO:0000256" key="5">
    <source>
        <dbReference type="ARBA" id="ARBA00022490"/>
    </source>
</evidence>
<feature type="binding site" evidence="13">
    <location>
        <position position="23"/>
    </location>
    <ligand>
        <name>ATP</name>
        <dbReference type="ChEBI" id="CHEBI:30616"/>
    </ligand>
</feature>
<comment type="similarity">
    <text evidence="2">Belongs to the SUA5 family.</text>
</comment>
<feature type="binding site" evidence="13">
    <location>
        <position position="153"/>
    </location>
    <ligand>
        <name>L-threonine</name>
        <dbReference type="ChEBI" id="CHEBI:57926"/>
    </ligand>
</feature>
<dbReference type="NCBIfam" id="TIGR00057">
    <property type="entry name" value="L-threonylcarbamoyladenylate synthase"/>
    <property type="match status" value="1"/>
</dbReference>
<dbReference type="Gene3D" id="3.40.50.11030">
    <property type="entry name" value="Threonylcarbamoyl-AMP synthase, C-terminal domain"/>
    <property type="match status" value="1"/>
</dbReference>
<dbReference type="PROSITE" id="PS51163">
    <property type="entry name" value="YRDC"/>
    <property type="match status" value="1"/>
</dbReference>
<dbReference type="EMBL" id="BDIP01003304">
    <property type="protein sequence ID" value="GIQ87535.1"/>
    <property type="molecule type" value="Genomic_DNA"/>
</dbReference>
<dbReference type="GO" id="GO:0000049">
    <property type="term" value="F:tRNA binding"/>
    <property type="evidence" value="ECO:0007669"/>
    <property type="project" value="TreeGrafter"/>
</dbReference>
<evidence type="ECO:0000256" key="4">
    <source>
        <dbReference type="ARBA" id="ARBA00015492"/>
    </source>
</evidence>
<reference evidence="16 17" key="1">
    <citation type="journal article" date="2018" name="PLoS ONE">
        <title>The draft genome of Kipferlia bialata reveals reductive genome evolution in fornicate parasites.</title>
        <authorList>
            <person name="Tanifuji G."/>
            <person name="Takabayashi S."/>
            <person name="Kume K."/>
            <person name="Takagi M."/>
            <person name="Nakayama T."/>
            <person name="Kamikawa R."/>
            <person name="Inagaki Y."/>
            <person name="Hashimoto T."/>
        </authorList>
    </citation>
    <scope>NUCLEOTIDE SEQUENCE [LARGE SCALE GENOMIC DNA]</scope>
    <source>
        <strain evidence="16">NY0173</strain>
    </source>
</reference>
<feature type="binding site" evidence="13">
    <location>
        <position position="32"/>
    </location>
    <ligand>
        <name>L-threonine</name>
        <dbReference type="ChEBI" id="CHEBI:57926"/>
    </ligand>
</feature>
<dbReference type="EC" id="2.7.7.87" evidence="3"/>